<gene>
    <name evidence="3" type="ORF">PHACT_15465</name>
</gene>
<dbReference type="InterPro" id="IPR052514">
    <property type="entry name" value="SAM-dependent_MTase"/>
</dbReference>
<accession>A0A1E8CFP4</accession>
<proteinExistence type="predicted"/>
<sequence>MTPTQENSPVRQDLKPFGSYRPNPVLGWLLALCHREHGPRSSRLLAPVLRKIMTKLTPLPVDICVGGMKLRCQFTDNYSEKKFVFTPWRYDRQERRLLQDSLPANGVFLDIGANIGLYTLSAMQVIGAAGRVLAFEPNPATRQRLLFNTAANKSPANATALTVLDIGIADADSQFVLQLDSSNLGASSITNNNRSRLGNADSRRTEVTINCKPLLSVLQEQQINAIDVIKIDIEGAEDKAMCPYLRDAPAALLAKLIIIENSPHLWQEDIFALLKQRGYRRILHNRMNSAFLLSTQPTTQTPGEAPGIAADPERENS</sequence>
<dbReference type="NCBIfam" id="TIGR01444">
    <property type="entry name" value="fkbM_fam"/>
    <property type="match status" value="1"/>
</dbReference>
<comment type="caution">
    <text evidence="3">The sequence shown here is derived from an EMBL/GenBank/DDBJ whole genome shotgun (WGS) entry which is preliminary data.</text>
</comment>
<dbReference type="PANTHER" id="PTHR34203">
    <property type="entry name" value="METHYLTRANSFERASE, FKBM FAMILY PROTEIN"/>
    <property type="match status" value="1"/>
</dbReference>
<feature type="domain" description="Methyltransferase FkbM" evidence="2">
    <location>
        <begin position="110"/>
        <end position="280"/>
    </location>
</feature>
<evidence type="ECO:0000313" key="3">
    <source>
        <dbReference type="EMBL" id="OFE11233.1"/>
    </source>
</evidence>
<dbReference type="PANTHER" id="PTHR34203:SF15">
    <property type="entry name" value="SLL1173 PROTEIN"/>
    <property type="match status" value="1"/>
</dbReference>
<organism evidence="3 4">
    <name type="scientific">Pseudohongiella acticola</name>
    <dbReference type="NCBI Taxonomy" id="1524254"/>
    <lineage>
        <taxon>Bacteria</taxon>
        <taxon>Pseudomonadati</taxon>
        <taxon>Pseudomonadota</taxon>
        <taxon>Gammaproteobacteria</taxon>
        <taxon>Pseudomonadales</taxon>
        <taxon>Pseudohongiellaceae</taxon>
        <taxon>Pseudohongiella</taxon>
    </lineage>
</organism>
<dbReference type="InterPro" id="IPR029063">
    <property type="entry name" value="SAM-dependent_MTases_sf"/>
</dbReference>
<dbReference type="Pfam" id="PF05050">
    <property type="entry name" value="Methyltransf_21"/>
    <property type="match status" value="1"/>
</dbReference>
<protein>
    <recommendedName>
        <fullName evidence="2">Methyltransferase FkbM domain-containing protein</fullName>
    </recommendedName>
</protein>
<evidence type="ECO:0000313" key="4">
    <source>
        <dbReference type="Proteomes" id="UP000175669"/>
    </source>
</evidence>
<dbReference type="AlphaFoldDB" id="A0A1E8CFP4"/>
<keyword evidence="4" id="KW-1185">Reference proteome</keyword>
<feature type="region of interest" description="Disordered" evidence="1">
    <location>
        <begin position="295"/>
        <end position="317"/>
    </location>
</feature>
<dbReference type="RefSeq" id="WP_070119168.1">
    <property type="nucleotide sequence ID" value="NZ_CAXATG010000006.1"/>
</dbReference>
<reference evidence="4" key="1">
    <citation type="submission" date="2016-07" db="EMBL/GenBank/DDBJ databases">
        <authorList>
            <person name="Florea S."/>
            <person name="Webb J.S."/>
            <person name="Jaromczyk J."/>
            <person name="Schardl C.L."/>
        </authorList>
    </citation>
    <scope>NUCLEOTIDE SEQUENCE [LARGE SCALE GENOMIC DNA]</scope>
    <source>
        <strain evidence="4">KCTC 42131</strain>
    </source>
</reference>
<dbReference type="Proteomes" id="UP000175669">
    <property type="component" value="Unassembled WGS sequence"/>
</dbReference>
<evidence type="ECO:0000256" key="1">
    <source>
        <dbReference type="SAM" id="MobiDB-lite"/>
    </source>
</evidence>
<evidence type="ECO:0000259" key="2">
    <source>
        <dbReference type="Pfam" id="PF05050"/>
    </source>
</evidence>
<name>A0A1E8CFP4_9GAMM</name>
<dbReference type="SUPFAM" id="SSF53335">
    <property type="entry name" value="S-adenosyl-L-methionine-dependent methyltransferases"/>
    <property type="match status" value="1"/>
</dbReference>
<dbReference type="InterPro" id="IPR006342">
    <property type="entry name" value="FkbM_mtfrase"/>
</dbReference>
<dbReference type="Gene3D" id="3.40.50.150">
    <property type="entry name" value="Vaccinia Virus protein VP39"/>
    <property type="match status" value="1"/>
</dbReference>
<dbReference type="EMBL" id="MASR01000003">
    <property type="protein sequence ID" value="OFE11233.1"/>
    <property type="molecule type" value="Genomic_DNA"/>
</dbReference>
<dbReference type="STRING" id="1524254.PHACT_15465"/>